<evidence type="ECO:0000313" key="2">
    <source>
        <dbReference type="EMBL" id="HGU31607.1"/>
    </source>
</evidence>
<dbReference type="InterPro" id="IPR011335">
    <property type="entry name" value="Restrct_endonuc-II-like"/>
</dbReference>
<dbReference type="Gene3D" id="3.40.50.10770">
    <property type="entry name" value="Hypothetical protein VC1899 like domain (Restriction endonuclease-like)"/>
    <property type="match status" value="1"/>
</dbReference>
<dbReference type="InterPro" id="IPR011856">
    <property type="entry name" value="tRNA_endonuc-like_dom_sf"/>
</dbReference>
<dbReference type="EMBL" id="DSUH01000044">
    <property type="protein sequence ID" value="HGU31607.1"/>
    <property type="molecule type" value="Genomic_DNA"/>
</dbReference>
<reference evidence="2" key="1">
    <citation type="journal article" date="2020" name="mSystems">
        <title>Genome- and Community-Level Interaction Insights into Carbon Utilization and Element Cycling Functions of Hydrothermarchaeota in Hydrothermal Sediment.</title>
        <authorList>
            <person name="Zhou Z."/>
            <person name="Liu Y."/>
            <person name="Xu W."/>
            <person name="Pan J."/>
            <person name="Luo Z.H."/>
            <person name="Li M."/>
        </authorList>
    </citation>
    <scope>NUCLEOTIDE SEQUENCE [LARGE SCALE GENOMIC DNA]</scope>
    <source>
        <strain evidence="2">SpSt-477</strain>
    </source>
</reference>
<dbReference type="GO" id="GO:0003676">
    <property type="term" value="F:nucleic acid binding"/>
    <property type="evidence" value="ECO:0007669"/>
    <property type="project" value="InterPro"/>
</dbReference>
<accession>A0A7C4MMX4</accession>
<gene>
    <name evidence="2" type="ORF">ENS29_01980</name>
</gene>
<name>A0A7C4MMX4_9BACT</name>
<dbReference type="Pfam" id="PF09002">
    <property type="entry name" value="Card1_endonuc"/>
    <property type="match status" value="1"/>
</dbReference>
<sequence length="387" mass="43124">MVEKQRTCNHLLLLVGSNPLPNFLATLVFNPKTVRLFHSPETEAVKDILKKIITARCTGVSLSETCIGDATDAAKVRSAFTSIPNDAHLHYTGGTKIMAAHARMAFREANGHDDHASYLDERKGVIRFDDGYKIDISKERLALTIDDVLGLHGIQPTSKDGPFDPEPSVEDARKIAKAVLRDSNLATTLYNLHRKDGKRISLKEAKARPKSMSEYNLCLSASQVPENQWNNKTYEKWCDFLGGGWLEAWCGDLVREIADKSMVSIGLDCKLASGRQFEIDVALVRGYRLYVISCTTDTKINMCKSKLFEVAMRARQLGGDLARSALVCLLQGSDSKGAFVDQLRYDVADVWDAPNTPQVFGLYHLKEWVGMNDSPPKRDSLKNWLDS</sequence>
<proteinExistence type="predicted"/>
<feature type="domain" description="Card1 endonuclease" evidence="1">
    <location>
        <begin position="239"/>
        <end position="332"/>
    </location>
</feature>
<organism evidence="2">
    <name type="scientific">Desulfatirhabdium butyrativorans</name>
    <dbReference type="NCBI Taxonomy" id="340467"/>
    <lineage>
        <taxon>Bacteria</taxon>
        <taxon>Pseudomonadati</taxon>
        <taxon>Thermodesulfobacteriota</taxon>
        <taxon>Desulfobacteria</taxon>
        <taxon>Desulfobacterales</taxon>
        <taxon>Desulfatirhabdiaceae</taxon>
        <taxon>Desulfatirhabdium</taxon>
    </lineage>
</organism>
<comment type="caution">
    <text evidence="2">The sequence shown here is derived from an EMBL/GenBank/DDBJ whole genome shotgun (WGS) entry which is preliminary data.</text>
</comment>
<dbReference type="Gene3D" id="3.40.1350.10">
    <property type="match status" value="1"/>
</dbReference>
<evidence type="ECO:0000259" key="1">
    <source>
        <dbReference type="Pfam" id="PF09002"/>
    </source>
</evidence>
<dbReference type="AlphaFoldDB" id="A0A7C4MMX4"/>
<dbReference type="InterPro" id="IPR015093">
    <property type="entry name" value="Card1_endonucl_dom"/>
</dbReference>
<dbReference type="SUPFAM" id="SSF52980">
    <property type="entry name" value="Restriction endonuclease-like"/>
    <property type="match status" value="1"/>
</dbReference>
<protein>
    <submittedName>
        <fullName evidence="2">DUF1887 family protein</fullName>
    </submittedName>
</protein>